<feature type="transmembrane region" description="Helical" evidence="1">
    <location>
        <begin position="6"/>
        <end position="28"/>
    </location>
</feature>
<keyword evidence="1" id="KW-0812">Transmembrane</keyword>
<protein>
    <submittedName>
        <fullName evidence="2">Uncharacterized protein</fullName>
    </submittedName>
</protein>
<keyword evidence="1" id="KW-0472">Membrane</keyword>
<dbReference type="Proteomes" id="UP000006402">
    <property type="component" value="Unassembled WGS sequence"/>
</dbReference>
<gene>
    <name evidence="2" type="ORF">HMPREF1378_01205</name>
</gene>
<accession>A0AAV3GWC0</accession>
<name>A0AAV3GWC0_ENTFC</name>
<dbReference type="AlphaFoldDB" id="A0AAV3GWC0"/>
<organism evidence="2 3">
    <name type="scientific">Enterococcus faecium R496</name>
    <dbReference type="NCBI Taxonomy" id="1134836"/>
    <lineage>
        <taxon>Bacteria</taxon>
        <taxon>Bacillati</taxon>
        <taxon>Bacillota</taxon>
        <taxon>Bacilli</taxon>
        <taxon>Lactobacillales</taxon>
        <taxon>Enterococcaceae</taxon>
        <taxon>Enterococcus</taxon>
    </lineage>
</organism>
<evidence type="ECO:0000313" key="3">
    <source>
        <dbReference type="Proteomes" id="UP000006402"/>
    </source>
</evidence>
<reference evidence="2 3" key="1">
    <citation type="submission" date="2012-04" db="EMBL/GenBank/DDBJ databases">
        <authorList>
            <person name="Weinstock G."/>
            <person name="Sodergren E."/>
            <person name="Lobos E.A."/>
            <person name="Fulton L."/>
            <person name="Fulton R."/>
            <person name="Courtney L."/>
            <person name="Fronick C."/>
            <person name="O'Laughlin M."/>
            <person name="Godfrey J."/>
            <person name="Wilson R.M."/>
            <person name="Miner T."/>
            <person name="Farmer C."/>
            <person name="Delehaunty K."/>
            <person name="Cordes M."/>
            <person name="Minx P."/>
            <person name="Tomlinson C."/>
            <person name="Chen J."/>
            <person name="Wollam A."/>
            <person name="Pepin K.H."/>
            <person name="Bhonagiri V."/>
            <person name="Zhang X."/>
            <person name="Suruliraj S."/>
            <person name="Warren W."/>
            <person name="Mitreva M."/>
            <person name="Mardis E.R."/>
            <person name="Wilson R.K."/>
        </authorList>
    </citation>
    <scope>NUCLEOTIDE SEQUENCE [LARGE SCALE GENOMIC DNA]</scope>
    <source>
        <strain evidence="2 3">R496</strain>
    </source>
</reference>
<keyword evidence="1" id="KW-1133">Transmembrane helix</keyword>
<evidence type="ECO:0000256" key="1">
    <source>
        <dbReference type="SAM" id="Phobius"/>
    </source>
</evidence>
<evidence type="ECO:0000313" key="2">
    <source>
        <dbReference type="EMBL" id="EJX53309.1"/>
    </source>
</evidence>
<sequence length="41" mass="4935">MRNNAIDRILSSSFSVPFSILVFSEFYIKKLELRFKSQFQF</sequence>
<comment type="caution">
    <text evidence="2">The sequence shown here is derived from an EMBL/GenBank/DDBJ whole genome shotgun (WGS) entry which is preliminary data.</text>
</comment>
<dbReference type="EMBL" id="AMAH01000099">
    <property type="protein sequence ID" value="EJX53309.1"/>
    <property type="molecule type" value="Genomic_DNA"/>
</dbReference>
<proteinExistence type="predicted"/>